<dbReference type="GO" id="GO:0007018">
    <property type="term" value="P:microtubule-based movement"/>
    <property type="evidence" value="ECO:0007669"/>
    <property type="project" value="TreeGrafter"/>
</dbReference>
<dbReference type="PROSITE" id="PS50005">
    <property type="entry name" value="TPR"/>
    <property type="match status" value="1"/>
</dbReference>
<keyword evidence="9" id="KW-0206">Cytoskeleton</keyword>
<dbReference type="OrthoDB" id="546701at2759"/>
<reference evidence="11" key="1">
    <citation type="journal article" date="2020" name="bioRxiv">
        <title>Comparative genomics of Chlamydomonas.</title>
        <authorList>
            <person name="Craig R.J."/>
            <person name="Hasan A.R."/>
            <person name="Ness R.W."/>
            <person name="Keightley P.D."/>
        </authorList>
    </citation>
    <scope>NUCLEOTIDE SEQUENCE</scope>
    <source>
        <strain evidence="11">CCAP 11/70</strain>
    </source>
</reference>
<evidence type="ECO:0000256" key="1">
    <source>
        <dbReference type="ARBA" id="ARBA00004245"/>
    </source>
</evidence>
<evidence type="ECO:0000256" key="6">
    <source>
        <dbReference type="ARBA" id="ARBA00022803"/>
    </source>
</evidence>
<dbReference type="SUPFAM" id="SSF52540">
    <property type="entry name" value="P-loop containing nucleoside triphosphate hydrolases"/>
    <property type="match status" value="1"/>
</dbReference>
<dbReference type="Pfam" id="PF13424">
    <property type="entry name" value="TPR_12"/>
    <property type="match status" value="2"/>
</dbReference>
<evidence type="ECO:0000256" key="3">
    <source>
        <dbReference type="ARBA" id="ARBA00022490"/>
    </source>
</evidence>
<accession>A0A835XK65</accession>
<evidence type="ECO:0000313" key="11">
    <source>
        <dbReference type="EMBL" id="KAG2486242.1"/>
    </source>
</evidence>
<dbReference type="SUPFAM" id="SSF48452">
    <property type="entry name" value="TPR-like"/>
    <property type="match status" value="1"/>
</dbReference>
<comment type="similarity">
    <text evidence="2">Belongs to the kinesin light chain family.</text>
</comment>
<dbReference type="GO" id="GO:0005737">
    <property type="term" value="C:cytoplasm"/>
    <property type="evidence" value="ECO:0007669"/>
    <property type="project" value="TreeGrafter"/>
</dbReference>
<dbReference type="InterPro" id="IPR011990">
    <property type="entry name" value="TPR-like_helical_dom_sf"/>
</dbReference>
<dbReference type="GO" id="GO:0005871">
    <property type="term" value="C:kinesin complex"/>
    <property type="evidence" value="ECO:0007669"/>
    <property type="project" value="InterPro"/>
</dbReference>
<dbReference type="AlphaFoldDB" id="A0A835XK65"/>
<keyword evidence="7" id="KW-0175">Coiled coil</keyword>
<dbReference type="Gene3D" id="1.25.40.10">
    <property type="entry name" value="Tetratricopeptide repeat domain"/>
    <property type="match status" value="3"/>
</dbReference>
<dbReference type="PANTHER" id="PTHR45783">
    <property type="entry name" value="KINESIN LIGHT CHAIN"/>
    <property type="match status" value="1"/>
</dbReference>
<keyword evidence="3" id="KW-0963">Cytoplasm</keyword>
<evidence type="ECO:0000256" key="8">
    <source>
        <dbReference type="ARBA" id="ARBA00023175"/>
    </source>
</evidence>
<evidence type="ECO:0000256" key="9">
    <source>
        <dbReference type="ARBA" id="ARBA00023212"/>
    </source>
</evidence>
<evidence type="ECO:0008006" key="13">
    <source>
        <dbReference type="Google" id="ProtNLM"/>
    </source>
</evidence>
<keyword evidence="6 10" id="KW-0802">TPR repeat</keyword>
<evidence type="ECO:0000256" key="10">
    <source>
        <dbReference type="PROSITE-ProRule" id="PRU00339"/>
    </source>
</evidence>
<feature type="repeat" description="TPR" evidence="10">
    <location>
        <begin position="1122"/>
        <end position="1155"/>
    </location>
</feature>
<keyword evidence="12" id="KW-1185">Reference proteome</keyword>
<sequence length="1279" mass="137794">MSVPKEHAVRLLAYRDKAARASPAVGVPASSVTATATTTLTVTATTTATSQGSEAVSGRKEALLSLAKKGMRAVRSALATLGPSLPFPGAEAANLLLEVLNAVDGAVTNAANLVTLRDRAVSVLDILAAYAAELGQLQQCKRVIGDYIKCLYAVRAYAEAYASRNCLLRLLTAGNDAVQYEELCSDLLAVGQQFMTLLAMDNNARLQSVQSDVAEAMELLKTVAAYQDPAAAARALVEDLGGIDAVLGDPVKLDSVKQALDVGARVTAEVVSSLIKAHLERGPHRHIRQPELRLFWQHHFGEGEVPWFAFWNAFPATLLDIPAFDRVAVDKLGKLLATEEAQQTFFRAVEKTNKETLSVWELQVSFSGDKALLPQVEQLLGLGEGAEAQAPGAYTQLPPLPSHYMGRGDEAADLANQLASVAGSMVLLASGGMGKSCLAADVGMRLLASGAIPGGALWVDLREAGHAADVEGRFCTALGLKPDPAGNASQIMAAMRQLGAKATAGSRLGALVVVDNAEDALLAAEAADTLRDLLSQALAKAPGVSLLVTTRTTLGGGLAMVERRVGSISRDAASRLVQAVATDLTDAQAAEMADACCCVPLALRLVAEALTVGRLALQDVTKLRQSDANSASAAAAVVRIVLASLGRQHQRVAAQLAVFPSAFDEEAAAALLDLSGPGQAHALLALLLRYSVLQRAGGQHYIMHMLVRQQAEELGAQLDGELRAATEQRFVTQLLGRLTEWAAMYMTAKEWRLALTCCRERLPDIGHAMTLLPTLESEFVTASNMLSDYVIGILDDLGEAQRLDAPCQQLLQRLSTCAITQEQQLATATVKYAQGYVQCILGRYEEAELLCRQALELRQRVLGPEHPDTIRAIGISAGCISSRGRYEEAELLCRQALELYQRVLGPEHPDTIRSIVMSANCISSRGRYEEAELLYSQALELQQRVLGPEHPNTITSINNLANCIISRGQYEEAELLCRQALELRQRVLGPEHPDTISSINSLANCISSRGRYEDAELLYSQALELQQRVLGPEHPNTITSINNLANCIISRGQYEEAELLCRQALELRQRVLGPDHPNTITSINNLASCISDSGLVEEAEPLFRQALELDQRVLGPDHPNTITSINNLASCISNCGRYEEAEPLFRQALELDQRVLGPDHPNTITSINNLASCISNCGRYEEAEPLFRQALELCQRVLGPEHPDTISSINNLASCISNCGRYEEAEPLFRQALELYQRVLGPEHPDTISSINNLAICISSCTLVRGGAVKTPFERNTQM</sequence>
<evidence type="ECO:0000313" key="12">
    <source>
        <dbReference type="Proteomes" id="UP000612055"/>
    </source>
</evidence>
<proteinExistence type="inferred from homology"/>
<dbReference type="Gene3D" id="3.40.50.300">
    <property type="entry name" value="P-loop containing nucleotide triphosphate hydrolases"/>
    <property type="match status" value="1"/>
</dbReference>
<dbReference type="InterPro" id="IPR027417">
    <property type="entry name" value="P-loop_NTPase"/>
</dbReference>
<evidence type="ECO:0000256" key="7">
    <source>
        <dbReference type="ARBA" id="ARBA00023054"/>
    </source>
</evidence>
<dbReference type="InterPro" id="IPR059179">
    <property type="entry name" value="MLKL-like_MCAfunc"/>
</dbReference>
<keyword evidence="4" id="KW-0493">Microtubule</keyword>
<name>A0A835XK65_9CHLO</name>
<dbReference type="CDD" id="cd21037">
    <property type="entry name" value="MLKL_NTD"/>
    <property type="match status" value="1"/>
</dbReference>
<evidence type="ECO:0000256" key="4">
    <source>
        <dbReference type="ARBA" id="ARBA00022701"/>
    </source>
</evidence>
<dbReference type="GO" id="GO:0005874">
    <property type="term" value="C:microtubule"/>
    <property type="evidence" value="ECO:0007669"/>
    <property type="project" value="UniProtKB-KW"/>
</dbReference>
<organism evidence="11 12">
    <name type="scientific">Edaphochlamys debaryana</name>
    <dbReference type="NCBI Taxonomy" id="47281"/>
    <lineage>
        <taxon>Eukaryota</taxon>
        <taxon>Viridiplantae</taxon>
        <taxon>Chlorophyta</taxon>
        <taxon>core chlorophytes</taxon>
        <taxon>Chlorophyceae</taxon>
        <taxon>CS clade</taxon>
        <taxon>Chlamydomonadales</taxon>
        <taxon>Chlamydomonadales incertae sedis</taxon>
        <taxon>Edaphochlamys</taxon>
    </lineage>
</organism>
<dbReference type="InterPro" id="IPR019734">
    <property type="entry name" value="TPR_rpt"/>
</dbReference>
<keyword evidence="8" id="KW-0505">Motor protein</keyword>
<dbReference type="PANTHER" id="PTHR45783:SF3">
    <property type="entry name" value="KINESIN LIGHT CHAIN"/>
    <property type="match status" value="1"/>
</dbReference>
<dbReference type="SMART" id="SM00028">
    <property type="entry name" value="TPR"/>
    <property type="match status" value="10"/>
</dbReference>
<dbReference type="GO" id="GO:0019894">
    <property type="term" value="F:kinesin binding"/>
    <property type="evidence" value="ECO:0007669"/>
    <property type="project" value="TreeGrafter"/>
</dbReference>
<dbReference type="PRINTS" id="PR00381">
    <property type="entry name" value="KINESINLIGHT"/>
</dbReference>
<evidence type="ECO:0000256" key="2">
    <source>
        <dbReference type="ARBA" id="ARBA00009622"/>
    </source>
</evidence>
<dbReference type="Proteomes" id="UP000612055">
    <property type="component" value="Unassembled WGS sequence"/>
</dbReference>
<evidence type="ECO:0000256" key="5">
    <source>
        <dbReference type="ARBA" id="ARBA00022737"/>
    </source>
</evidence>
<dbReference type="InterPro" id="IPR002151">
    <property type="entry name" value="Kinesin_light"/>
</dbReference>
<protein>
    <recommendedName>
        <fullName evidence="13">Kinesin light chain</fullName>
    </recommendedName>
</protein>
<keyword evidence="5" id="KW-0677">Repeat</keyword>
<comment type="subcellular location">
    <subcellularLocation>
        <location evidence="1">Cytoplasm</location>
        <location evidence="1">Cytoskeleton</location>
    </subcellularLocation>
</comment>
<dbReference type="EMBL" id="JAEHOE010000115">
    <property type="protein sequence ID" value="KAG2486242.1"/>
    <property type="molecule type" value="Genomic_DNA"/>
</dbReference>
<gene>
    <name evidence="11" type="ORF">HYH03_015067</name>
</gene>
<dbReference type="Pfam" id="PF13374">
    <property type="entry name" value="TPR_10"/>
    <property type="match status" value="6"/>
</dbReference>
<comment type="caution">
    <text evidence="11">The sequence shown here is derived from an EMBL/GenBank/DDBJ whole genome shotgun (WGS) entry which is preliminary data.</text>
</comment>